<keyword evidence="2" id="KW-1133">Transmembrane helix</keyword>
<dbReference type="Proteomes" id="UP001524586">
    <property type="component" value="Unassembled WGS sequence"/>
</dbReference>
<protein>
    <submittedName>
        <fullName evidence="4">VWA domain-containing protein</fullName>
    </submittedName>
</protein>
<feature type="compositionally biased region" description="Polar residues" evidence="1">
    <location>
        <begin position="516"/>
        <end position="530"/>
    </location>
</feature>
<dbReference type="CDD" id="cd00198">
    <property type="entry name" value="vWFA"/>
    <property type="match status" value="1"/>
</dbReference>
<dbReference type="SMART" id="SM00327">
    <property type="entry name" value="VWA"/>
    <property type="match status" value="1"/>
</dbReference>
<evidence type="ECO:0000256" key="2">
    <source>
        <dbReference type="SAM" id="Phobius"/>
    </source>
</evidence>
<gene>
    <name evidence="4" type="ORF">NP596_05650</name>
</gene>
<keyword evidence="2" id="KW-0812">Transmembrane</keyword>
<reference evidence="4 5" key="1">
    <citation type="submission" date="2022-07" db="EMBL/GenBank/DDBJ databases">
        <title>Methylomonas rivi sp. nov., Methylomonas rosea sp. nov., Methylomonas aureus sp. nov. and Methylomonas subterranea sp. nov., four novel methanotrophs isolated from a freshwater creek and the deep terrestrial subsurface.</title>
        <authorList>
            <person name="Abin C."/>
            <person name="Sankaranarayanan K."/>
            <person name="Garner C."/>
            <person name="Sindelar R."/>
            <person name="Kotary K."/>
            <person name="Garner R."/>
            <person name="Barclay S."/>
            <person name="Lawson P."/>
            <person name="Krumholz L."/>
        </authorList>
    </citation>
    <scope>NUCLEOTIDE SEQUENCE [LARGE SCALE GENOMIC DNA]</scope>
    <source>
        <strain evidence="4 5">WSC-6</strain>
    </source>
</reference>
<dbReference type="InterPro" id="IPR002035">
    <property type="entry name" value="VWF_A"/>
</dbReference>
<dbReference type="EMBL" id="JANIBK010000019">
    <property type="protein sequence ID" value="MCQ8127942.1"/>
    <property type="molecule type" value="Genomic_DNA"/>
</dbReference>
<evidence type="ECO:0000313" key="4">
    <source>
        <dbReference type="EMBL" id="MCQ8127942.1"/>
    </source>
</evidence>
<keyword evidence="5" id="KW-1185">Reference proteome</keyword>
<keyword evidence="2" id="KW-0472">Membrane</keyword>
<evidence type="ECO:0000313" key="5">
    <source>
        <dbReference type="Proteomes" id="UP001524586"/>
    </source>
</evidence>
<evidence type="ECO:0000259" key="3">
    <source>
        <dbReference type="PROSITE" id="PS50234"/>
    </source>
</evidence>
<evidence type="ECO:0000256" key="1">
    <source>
        <dbReference type="SAM" id="MobiDB-lite"/>
    </source>
</evidence>
<accession>A0ABT1U283</accession>
<proteinExistence type="predicted"/>
<comment type="caution">
    <text evidence="4">The sequence shown here is derived from an EMBL/GenBank/DDBJ whole genome shotgun (WGS) entry which is preliminary data.</text>
</comment>
<organism evidence="4 5">
    <name type="scientific">Methylomonas rivi</name>
    <dbReference type="NCBI Taxonomy" id="2952226"/>
    <lineage>
        <taxon>Bacteria</taxon>
        <taxon>Pseudomonadati</taxon>
        <taxon>Pseudomonadota</taxon>
        <taxon>Gammaproteobacteria</taxon>
        <taxon>Methylococcales</taxon>
        <taxon>Methylococcaceae</taxon>
        <taxon>Methylomonas</taxon>
    </lineage>
</organism>
<dbReference type="RefSeq" id="WP_256614303.1">
    <property type="nucleotide sequence ID" value="NZ_JANIBK010000019.1"/>
</dbReference>
<dbReference type="Pfam" id="PF13768">
    <property type="entry name" value="VWA_3"/>
    <property type="match status" value="1"/>
</dbReference>
<sequence length="592" mass="65111">MKLSTNVLIIYLSFFLGGVVNASQHFNDTNEVQVLIDVSGSMKQNDPQNLRVAATQLLIRLLPDNANVSLWLFAEKTSLLSHADAVDENWRQDALKASQKIHSHGIYTHIEDAIQTTLEKGFSGNGSKNLIILTDGMVDISKDIMVSADSRERILSDLIPKLQLGKVKVQTIALSDQVDKELLDKLAFQSGGWAESAESADQLQRLFLKTARKVAPKDSLPLNNNAFTVDSSIQEFSLLIFKQPNATPSQIIRPDQETLTKISVSESVFWLSADGYDLVTVKSPMPGEWHIEAAIDPDNQVMILTDLKMHLNELASFLGEKQPLPLKLHFTEQGNLIGRADFIDLMAITVSLDGQTPIKIEADKTEPGFFFHVLDGLAKGKHSLAIVADGKTFKREISQDFAVVPALITIDKLIDHANRAITLKFTPDIAVLDASTLSITATLHRPGREPESQIIQEQNGEWQLKLDKLPAGESLSVNFDVLAKSLDGTVVTPQLPPVKIDDSSFAPPEPAVLLEQEQTQSPSPTETANSEAVPEATDQTPPTNSQIENEWGIIIGIVLAINLLFCGIGFFVYKALKKAIEKQQQQLLERLA</sequence>
<feature type="domain" description="VWFA" evidence="3">
    <location>
        <begin position="31"/>
        <end position="211"/>
    </location>
</feature>
<dbReference type="PROSITE" id="PS50234">
    <property type="entry name" value="VWFA"/>
    <property type="match status" value="1"/>
</dbReference>
<feature type="region of interest" description="Disordered" evidence="1">
    <location>
        <begin position="515"/>
        <end position="545"/>
    </location>
</feature>
<dbReference type="Gene3D" id="3.40.50.410">
    <property type="entry name" value="von Willebrand factor, type A domain"/>
    <property type="match status" value="1"/>
</dbReference>
<feature type="transmembrane region" description="Helical" evidence="2">
    <location>
        <begin position="551"/>
        <end position="573"/>
    </location>
</feature>
<name>A0ABT1U283_9GAMM</name>
<dbReference type="InterPro" id="IPR036465">
    <property type="entry name" value="vWFA_dom_sf"/>
</dbReference>
<dbReference type="SUPFAM" id="SSF53300">
    <property type="entry name" value="vWA-like"/>
    <property type="match status" value="1"/>
</dbReference>